<evidence type="ECO:0000313" key="2">
    <source>
        <dbReference type="EMBL" id="AIG92645.1"/>
    </source>
</evidence>
<evidence type="ECO:0000256" key="1">
    <source>
        <dbReference type="SAM" id="Phobius"/>
    </source>
</evidence>
<organism evidence="2">
    <name type="scientific">Galdieria sulphuraria</name>
    <name type="common">Red alga</name>
    <dbReference type="NCBI Taxonomy" id="130081"/>
    <lineage>
        <taxon>Eukaryota</taxon>
        <taxon>Rhodophyta</taxon>
        <taxon>Bangiophyceae</taxon>
        <taxon>Galdieriales</taxon>
        <taxon>Galdieriaceae</taxon>
        <taxon>Galdieria</taxon>
    </lineage>
</organism>
<accession>A0A075W3V5</accession>
<keyword evidence="2" id="KW-0496">Mitochondrion</keyword>
<feature type="transmembrane region" description="Helical" evidence="1">
    <location>
        <begin position="33"/>
        <end position="54"/>
    </location>
</feature>
<protein>
    <submittedName>
        <fullName evidence="2">Cytochrome C-type biogenesis protein</fullName>
    </submittedName>
</protein>
<proteinExistence type="predicted"/>
<dbReference type="AlphaFoldDB" id="A0A075W3V5"/>
<feature type="transmembrane region" description="Helical" evidence="1">
    <location>
        <begin position="166"/>
        <end position="184"/>
    </location>
</feature>
<keyword evidence="1" id="KW-1133">Transmembrane helix</keyword>
<geneLocation type="mitochondrion" evidence="2"/>
<gene>
    <name evidence="2" type="primary">yejR</name>
    <name evidence="2" type="synonym">ccmF</name>
</gene>
<dbReference type="GeneID" id="20005731"/>
<feature type="transmembrane region" description="Helical" evidence="1">
    <location>
        <begin position="130"/>
        <end position="146"/>
    </location>
</feature>
<keyword evidence="1" id="KW-0472">Membrane</keyword>
<dbReference type="RefSeq" id="YP_009051199.1">
    <property type="nucleotide sequence ID" value="NC_024666.1"/>
</dbReference>
<name>A0A075W3V5_GALSU</name>
<keyword evidence="1" id="KW-0812">Transmembrane</keyword>
<sequence length="390" mass="44487">MWWMIVGGVYGRGSIMEEIGKEGIRKGMGIGSIWSSVEGVGVIVIIGMVIISVVRRRSYRRDREVIGMVMVGSRGIIGRKEEEERVEEVKKQLREEKEWWHPVMMLMGYMIQSMGNRVGDVRRRKSREKSMLVVSVGIIIGGRWSMEIEGWGGYWNWDGVEKVSMIVWMMIVSGIHSGRSSGINRVEWSMSMYMSEKIGKGGIESIHSFVERKGVREEWAWWMMCKRRIEGEVGSKELSKMMIVGIMVMVSIGGEGMKSMMVGMMMVKGGEGVVVGMIGGGEGYEGRVRGGMMEIVKEGGIHGIIGVGMMMVIGGERRKEVEEMVNVEVSESGVWKGEKRKRSIMKEEIKGEVEIREWSEIRMEEEIVMIVVCMVVHWSNLKWYRCIRWR</sequence>
<dbReference type="KEGG" id="gsl:JL72_p18"/>
<dbReference type="EMBL" id="KJ700460">
    <property type="protein sequence ID" value="AIG92645.1"/>
    <property type="molecule type" value="Genomic_DNA"/>
</dbReference>
<reference evidence="2" key="1">
    <citation type="journal article" date="2015" name="Genome Biol. Evol.">
        <title>Extreme features of the Galdieria sulphuraria organellar genomes: a consequence of polyextremophily?</title>
        <authorList>
            <person name="Jain K."/>
            <person name="Krause K."/>
            <person name="Grewe F."/>
            <person name="Nelson G.F."/>
            <person name="Weber A.P."/>
            <person name="Christensen A.C."/>
            <person name="Mower J.P."/>
        </authorList>
    </citation>
    <scope>NUCLEOTIDE SEQUENCE</scope>
    <source>
        <strain evidence="2">074W</strain>
    </source>
</reference>